<sequence>MDIITLLNLQNFVPPELIPQHDHDDLLETVKALGREFLPERREFDDFSYLPENVEPNDEEKALVERFCHYVKSIHLALVASYIKACNEPFEEVRPFREGAFGIVYGNFFRWRRPGPHIDKSSQLQFAQCVSEFLANDTPTPDTSRSNIFWMILDQSFGNYTWITYPEAAEILLRVLQRKESGSASKNVQKEALCNHCRNILTDNQEMKMDSEETWI</sequence>
<dbReference type="Proteomes" id="UP001498398">
    <property type="component" value="Unassembled WGS sequence"/>
</dbReference>
<reference evidence="1 2" key="1">
    <citation type="submission" date="2024-01" db="EMBL/GenBank/DDBJ databases">
        <title>A draft genome for the cacao thread blight pathogen Marasmiellus scandens.</title>
        <authorList>
            <person name="Baruah I.K."/>
            <person name="Leung J."/>
            <person name="Bukari Y."/>
            <person name="Amoako-Attah I."/>
            <person name="Meinhardt L.W."/>
            <person name="Bailey B.A."/>
            <person name="Cohen S.P."/>
        </authorList>
    </citation>
    <scope>NUCLEOTIDE SEQUENCE [LARGE SCALE GENOMIC DNA]</scope>
    <source>
        <strain evidence="1 2">GH-19</strain>
    </source>
</reference>
<organism evidence="1 2">
    <name type="scientific">Marasmiellus scandens</name>
    <dbReference type="NCBI Taxonomy" id="2682957"/>
    <lineage>
        <taxon>Eukaryota</taxon>
        <taxon>Fungi</taxon>
        <taxon>Dikarya</taxon>
        <taxon>Basidiomycota</taxon>
        <taxon>Agaricomycotina</taxon>
        <taxon>Agaricomycetes</taxon>
        <taxon>Agaricomycetidae</taxon>
        <taxon>Agaricales</taxon>
        <taxon>Marasmiineae</taxon>
        <taxon>Omphalotaceae</taxon>
        <taxon>Marasmiellus</taxon>
    </lineage>
</organism>
<evidence type="ECO:0000313" key="1">
    <source>
        <dbReference type="EMBL" id="KAK7462957.1"/>
    </source>
</evidence>
<name>A0ABR1JKY6_9AGAR</name>
<gene>
    <name evidence="1" type="ORF">VKT23_007538</name>
</gene>
<protein>
    <submittedName>
        <fullName evidence="1">Uncharacterized protein</fullName>
    </submittedName>
</protein>
<proteinExistence type="predicted"/>
<comment type="caution">
    <text evidence="1">The sequence shown here is derived from an EMBL/GenBank/DDBJ whole genome shotgun (WGS) entry which is preliminary data.</text>
</comment>
<keyword evidence="2" id="KW-1185">Reference proteome</keyword>
<dbReference type="EMBL" id="JBANRG010000010">
    <property type="protein sequence ID" value="KAK7462957.1"/>
    <property type="molecule type" value="Genomic_DNA"/>
</dbReference>
<evidence type="ECO:0000313" key="2">
    <source>
        <dbReference type="Proteomes" id="UP001498398"/>
    </source>
</evidence>
<accession>A0ABR1JKY6</accession>